<accession>A0ABN1MSI7</accession>
<protein>
    <submittedName>
        <fullName evidence="1">Uncharacterized protein</fullName>
    </submittedName>
</protein>
<dbReference type="Proteomes" id="UP001501126">
    <property type="component" value="Unassembled WGS sequence"/>
</dbReference>
<proteinExistence type="predicted"/>
<comment type="caution">
    <text evidence="1">The sequence shown here is derived from an EMBL/GenBank/DDBJ whole genome shotgun (WGS) entry which is preliminary data.</text>
</comment>
<evidence type="ECO:0000313" key="1">
    <source>
        <dbReference type="EMBL" id="GAA0876293.1"/>
    </source>
</evidence>
<reference evidence="1 2" key="1">
    <citation type="journal article" date="2019" name="Int. J. Syst. Evol. Microbiol.">
        <title>The Global Catalogue of Microorganisms (GCM) 10K type strain sequencing project: providing services to taxonomists for standard genome sequencing and annotation.</title>
        <authorList>
            <consortium name="The Broad Institute Genomics Platform"/>
            <consortium name="The Broad Institute Genome Sequencing Center for Infectious Disease"/>
            <person name="Wu L."/>
            <person name="Ma J."/>
        </authorList>
    </citation>
    <scope>NUCLEOTIDE SEQUENCE [LARGE SCALE GENOMIC DNA]</scope>
    <source>
        <strain evidence="1 2">JCM 16083</strain>
    </source>
</reference>
<sequence length="202" mass="24073">MPINPVDNRLKNLGVNQIEIFTIIKEDTIDKKNKVNQIIFMDYLFKYDSISRLSRIMYNFSESLDYEMLPNSKTVSIKAHLDTNFVHSLIYASDTILFSSWINYYQYDGIQLRNIEIGRPQRIEDGVFIREKIIVNSRIESIHEGGLLKEEKVYHDNQLFATKNYEYVTLEKNDKQYQFLTKIIMNFHNDNYTTEQIIRYSL</sequence>
<name>A0ABN1MSI7_9FLAO</name>
<evidence type="ECO:0000313" key="2">
    <source>
        <dbReference type="Proteomes" id="UP001501126"/>
    </source>
</evidence>
<keyword evidence="2" id="KW-1185">Reference proteome</keyword>
<organism evidence="1 2">
    <name type="scientific">Wandonia haliotis</name>
    <dbReference type="NCBI Taxonomy" id="574963"/>
    <lineage>
        <taxon>Bacteria</taxon>
        <taxon>Pseudomonadati</taxon>
        <taxon>Bacteroidota</taxon>
        <taxon>Flavobacteriia</taxon>
        <taxon>Flavobacteriales</taxon>
        <taxon>Crocinitomicaceae</taxon>
        <taxon>Wandonia</taxon>
    </lineage>
</organism>
<gene>
    <name evidence="1" type="ORF">GCM10009118_27030</name>
</gene>
<dbReference type="EMBL" id="BAAAFH010000022">
    <property type="protein sequence ID" value="GAA0876293.1"/>
    <property type="molecule type" value="Genomic_DNA"/>
</dbReference>